<proteinExistence type="predicted"/>
<reference evidence="4" key="1">
    <citation type="submission" date="2016-05" db="EMBL/GenBank/DDBJ databases">
        <authorList>
            <person name="Lavstsen T."/>
            <person name="Jespersen J.S."/>
        </authorList>
    </citation>
    <scope>NUCLEOTIDE SEQUENCE</scope>
    <source>
        <strain evidence="4">PWN146_assembly</strain>
    </source>
</reference>
<keyword evidence="2" id="KW-0812">Transmembrane</keyword>
<feature type="region of interest" description="Disordered" evidence="1">
    <location>
        <begin position="810"/>
        <end position="832"/>
    </location>
</feature>
<feature type="transmembrane region" description="Helical" evidence="2">
    <location>
        <begin position="94"/>
        <end position="113"/>
    </location>
</feature>
<feature type="transmembrane region" description="Helical" evidence="2">
    <location>
        <begin position="31"/>
        <end position="50"/>
    </location>
</feature>
<name>A0A1C3HN56_SERMA</name>
<feature type="compositionally biased region" description="Gly residues" evidence="1">
    <location>
        <begin position="815"/>
        <end position="827"/>
    </location>
</feature>
<feature type="compositionally biased region" description="Polar residues" evidence="1">
    <location>
        <begin position="560"/>
        <end position="584"/>
    </location>
</feature>
<feature type="transmembrane region" description="Helical" evidence="2">
    <location>
        <begin position="57"/>
        <end position="74"/>
    </location>
</feature>
<feature type="domain" description="TraG N-terminal Proteobacteria" evidence="3">
    <location>
        <begin position="3"/>
        <end position="446"/>
    </location>
</feature>
<dbReference type="InterPro" id="IPR012931">
    <property type="entry name" value="TraG_N_Proteobacteria"/>
</dbReference>
<feature type="compositionally biased region" description="Polar residues" evidence="1">
    <location>
        <begin position="692"/>
        <end position="705"/>
    </location>
</feature>
<accession>A0A1C3HN56</accession>
<feature type="transmembrane region" description="Helical" evidence="2">
    <location>
        <begin position="361"/>
        <end position="384"/>
    </location>
</feature>
<gene>
    <name evidence="4" type="ORF">PWN146_05227</name>
</gene>
<keyword evidence="2" id="KW-0472">Membrane</keyword>
<dbReference type="NCBIfam" id="NF010295">
    <property type="entry name" value="PRK13735.1"/>
    <property type="match status" value="1"/>
</dbReference>
<feature type="region of interest" description="Disordered" evidence="1">
    <location>
        <begin position="652"/>
        <end position="751"/>
    </location>
</feature>
<feature type="compositionally biased region" description="Polar residues" evidence="1">
    <location>
        <begin position="872"/>
        <end position="905"/>
    </location>
</feature>
<evidence type="ECO:0000256" key="2">
    <source>
        <dbReference type="SAM" id="Phobius"/>
    </source>
</evidence>
<evidence type="ECO:0000259" key="3">
    <source>
        <dbReference type="Pfam" id="PF07916"/>
    </source>
</evidence>
<evidence type="ECO:0000313" key="4">
    <source>
        <dbReference type="EMBL" id="SAY46458.1"/>
    </source>
</evidence>
<sequence length="943" mass="102009">MTEIYVIGGSEWLAQNLNAIAAFMQTDTWDWIRNFAVAVSVLVLAARYTARRDLMDILGWVFVLVFSSALLTKAQPVQIVDLSNQRSIQRVANVPLGIVLPATIITRIGYAMVLSYEMVFSQPDAVTYSKTGMLFGSSLVAKSTDFTSRNPELSDLFSDYVQNCVVGDMLLNRKYSFDELMNSPDPYTLIFRQPSPLRGVFNKDGRFQTCEEVAGPLKNLLVHDTSNTGQTFLYYASRLFGSRPDSNQLFAQLLGNSYQYFYQNQKTASDIIKQNIVMNGLRSGIMSYSARSGDTAGMLNIASTSAIEKQRLSQATLGQIMMRSLPMLHVILIGMMMGMFPILVVIGMVNQGKEVAKAYVFGWLWVMSWPLLYAILNSAMAFYGQKAGSPVVLSNLSTVKLNYSDLANTAGYISGMIPFISWYIAKGLGQGLMSVSHSMTGAYQSSAASAAMSVSDANYSFNNMQTDNVQGNTWDTNSSVRAGQMTKQLSTGGSQTQTADGSQVFDSTGSTSKLPVDIGVTKQIATAQQEMAREAETQAQTSMQGFNSNISSAWTQLSQFTGQRGSSDSMTHGADTAQNSQSSIAAHKMASAVESYANANNVSKEQATQELASRAVTDTASFNTRAGVSASGGLKVLGNGVTAEGYMGVSYDKRGSDTDSHSASSGTRGSQDARHDQSAQAAADFKEGMDYLTSQRTSQSGSHTDNNADSRIDQLSSSLSGAKSSYEQYSSAHTRSQELSQQASRTESLSGDMRENLSQQFAQYVMDKAPNDAGNILTGQSQDAVAARQSLARDFVREQVAPQVDAQYQSSSGTLGAGMGSVGGGSSGQDIQADYNNHQSAIEKRTAQAGIRNDVGAQVNGMVDNNHTAQQKIQTDIHSQQQNVEGQRNELQQNHSSARTAQNLKYSLEKEKQEGIPGASSQDEMMAQAQAMQDKFNKERGGK</sequence>
<keyword evidence="2" id="KW-1133">Transmembrane helix</keyword>
<feature type="compositionally biased region" description="Polar residues" evidence="1">
    <location>
        <begin position="661"/>
        <end position="670"/>
    </location>
</feature>
<feature type="region of interest" description="Disordered" evidence="1">
    <location>
        <begin position="560"/>
        <end position="585"/>
    </location>
</feature>
<organism evidence="4">
    <name type="scientific">Serratia marcescens</name>
    <dbReference type="NCBI Taxonomy" id="615"/>
    <lineage>
        <taxon>Bacteria</taxon>
        <taxon>Pseudomonadati</taxon>
        <taxon>Pseudomonadota</taxon>
        <taxon>Gammaproteobacteria</taxon>
        <taxon>Enterobacterales</taxon>
        <taxon>Yersiniaceae</taxon>
        <taxon>Serratia</taxon>
    </lineage>
</organism>
<dbReference type="EMBL" id="LT575491">
    <property type="protein sequence ID" value="SAY46458.1"/>
    <property type="molecule type" value="Genomic_DNA"/>
</dbReference>
<dbReference type="AlphaFoldDB" id="A0A1C3HN56"/>
<feature type="compositionally biased region" description="Low complexity" evidence="1">
    <location>
        <begin position="716"/>
        <end position="725"/>
    </location>
</feature>
<dbReference type="Pfam" id="PF07916">
    <property type="entry name" value="TraG_N"/>
    <property type="match status" value="1"/>
</dbReference>
<feature type="transmembrane region" description="Helical" evidence="2">
    <location>
        <begin position="327"/>
        <end position="349"/>
    </location>
</feature>
<dbReference type="RefSeq" id="WP_172691706.1">
    <property type="nucleotide sequence ID" value="NZ_LT575491.1"/>
</dbReference>
<feature type="region of interest" description="Disordered" evidence="1">
    <location>
        <begin position="486"/>
        <end position="510"/>
    </location>
</feature>
<feature type="region of interest" description="Disordered" evidence="1">
    <location>
        <begin position="872"/>
        <end position="943"/>
    </location>
</feature>
<protein>
    <recommendedName>
        <fullName evidence="3">TraG N-terminal Proteobacteria domain-containing protein</fullName>
    </recommendedName>
</protein>
<feature type="compositionally biased region" description="Polar residues" evidence="1">
    <location>
        <begin position="726"/>
        <end position="749"/>
    </location>
</feature>
<evidence type="ECO:0000256" key="1">
    <source>
        <dbReference type="SAM" id="MobiDB-lite"/>
    </source>
</evidence>